<reference evidence="7 8" key="1">
    <citation type="submission" date="2019-05" db="EMBL/GenBank/DDBJ databases">
        <title>Microbulbifer harenosus sp. nov., an alginate-degrading bacterium isolated from coastal sand.</title>
        <authorList>
            <person name="Huang H."/>
            <person name="Mo K."/>
            <person name="Bao S."/>
        </authorList>
    </citation>
    <scope>NUCLEOTIDE SEQUENCE [LARGE SCALE GENOMIC DNA]</scope>
    <source>
        <strain evidence="7 8">HB161719</strain>
    </source>
</reference>
<keyword evidence="4 5" id="KW-0472">Membrane</keyword>
<sequence length="1345" mass="146136">MAVQPDSTTSAREKRRRWPRAPRLTLISVVLLLPLLGAIFLVGSETGRIALTNSGLAIARHYLPDLEIEARGLSSPQLGYWYFDLLQVHYKDRPLLESRKLTLQLDMQRLWRNQIHIPELSAQSFLFDNTLLGEYLEAHVSEEEVEDTAEEVDDPTMPAIWVERLSVQRLTIIDKSLKDFPEVAVNGEGSYRWPRRESALTLDIAELAESENGHGMHVRLEGRMQSDTVYALTLSASERAGGFLPRTLLLPAGEGLDADGKFLLELAGENRVSVAVERFSLPLVEHRFGLVGHADVMLSPWSVATDDLTLTVDDTRHTIRGRIDSEAVDLKVQLSRLPVAISHPFQDYLRGGWLSADLAVKGPLALPNADGTLELKTSYQQQPLHLTGDVETIEDRIYLRTARLQLAEARLDVSGSVDIGSEAIDLKGQLAQLPFAEIRRILASLEETRDLEIPSELDGTIAQLQVTAAGPWKNPRLGVTLDSGVQYLEFNTRLQGRAVGDLNKFAVSDLVLEGEGLRVSGSGEVNVERKAVQFQLDVAARGLQPAEQFGLPVDEGTEVDLDAVVSVNGPWDNPKMSARLSSDGEYREYRYRLRGGAVGNAEAITFDRLRLELFTGVADAAADVNGGDPAAAAEQSLVPDEVHEPSKDYPLEQARAPLEQSRQRAAGVAALAADSEQARQRGYAWLELNGVLQPKAQRANGSVAARNIPLRLARLAGVDLPPSLRGELSVDGQFSGSFSDPEATANLLGLGEYRGEPWQMQGDVSYSKAQVTLSEVKLLWAGRNQLTADGSLSAESLDLELRAQAVLADFEEWISADISDSGELNLVATARGTPKDPDLAGELRITGRAPALRDDALVQSPLTLALTWQTSDGDLEMSLDASHGDRTAADAKATLAIAPILEQLFREKPAGESPPLPVDLEANGTADLAALGAFFDPEIHSMRGRLDFSLVADGTSVAPNARGKINLQDGYYEHRPSNTRLTNVVFVADLTPEAWQVVEASARDGDRGRIDLAGAVTFNAPAPPALNFSVTARNAHLLNMPGAKGAFTGEMRLTGNTEDALLAGSLNLRPLAVQVEHFIGSSVPEIDVVEVQMDGGEQQEGSPLMGNIALALEIVLDQQSYVRGLGLDSNLKGKVEIAGTAADPQASGTLTIVRGKFDLLGKKFELQEGQVQFQNNIAVLYVKGVHTYPEGEITAEISGTTDNPKIEFSSNPAAAQDEIFAQLLFGKSLTDISPLQAVRLVGVVRTLQTGGTGFDPLASTRDLVGLDSLDFESEATDEGDQYSLSLGKYITSRIYLELQRSTDPLNPWRAEMQIELRRNLRLDIKSADNDESGGGSVELQWKKDY</sequence>
<comment type="subcellular location">
    <subcellularLocation>
        <location evidence="1">Membrane</location>
        <topology evidence="1">Single-pass membrane protein</topology>
    </subcellularLocation>
</comment>
<dbReference type="InterPro" id="IPR007452">
    <property type="entry name" value="TamB_C"/>
</dbReference>
<keyword evidence="3 5" id="KW-1133">Transmembrane helix</keyword>
<evidence type="ECO:0000313" key="7">
    <source>
        <dbReference type="EMBL" id="TLM78363.1"/>
    </source>
</evidence>
<dbReference type="PANTHER" id="PTHR36985:SF1">
    <property type="entry name" value="TRANSLOCATION AND ASSEMBLY MODULE SUBUNIT TAMB"/>
    <property type="match status" value="1"/>
</dbReference>
<accession>A0ABY2UJI9</accession>
<dbReference type="PANTHER" id="PTHR36985">
    <property type="entry name" value="TRANSLOCATION AND ASSEMBLY MODULE SUBUNIT TAMB"/>
    <property type="match status" value="1"/>
</dbReference>
<dbReference type="RefSeq" id="WP_138234861.1">
    <property type="nucleotide sequence ID" value="NZ_CP185860.1"/>
</dbReference>
<protein>
    <recommendedName>
        <fullName evidence="6">Translocation and assembly module TamB C-terminal domain-containing protein</fullName>
    </recommendedName>
</protein>
<evidence type="ECO:0000256" key="4">
    <source>
        <dbReference type="ARBA" id="ARBA00023136"/>
    </source>
</evidence>
<evidence type="ECO:0000256" key="5">
    <source>
        <dbReference type="SAM" id="Phobius"/>
    </source>
</evidence>
<evidence type="ECO:0000256" key="2">
    <source>
        <dbReference type="ARBA" id="ARBA00022692"/>
    </source>
</evidence>
<comment type="caution">
    <text evidence="7">The sequence shown here is derived from an EMBL/GenBank/DDBJ whole genome shotgun (WGS) entry which is preliminary data.</text>
</comment>
<proteinExistence type="predicted"/>
<feature type="transmembrane region" description="Helical" evidence="5">
    <location>
        <begin position="24"/>
        <end position="43"/>
    </location>
</feature>
<name>A0ABY2UJI9_9GAMM</name>
<evidence type="ECO:0000256" key="1">
    <source>
        <dbReference type="ARBA" id="ARBA00004167"/>
    </source>
</evidence>
<dbReference type="Proteomes" id="UP000306791">
    <property type="component" value="Unassembled WGS sequence"/>
</dbReference>
<dbReference type="EMBL" id="VANI01000006">
    <property type="protein sequence ID" value="TLM78363.1"/>
    <property type="molecule type" value="Genomic_DNA"/>
</dbReference>
<organism evidence="7 8">
    <name type="scientific">Microbulbifer harenosus</name>
    <dbReference type="NCBI Taxonomy" id="2576840"/>
    <lineage>
        <taxon>Bacteria</taxon>
        <taxon>Pseudomonadati</taxon>
        <taxon>Pseudomonadota</taxon>
        <taxon>Gammaproteobacteria</taxon>
        <taxon>Cellvibrionales</taxon>
        <taxon>Microbulbiferaceae</taxon>
        <taxon>Microbulbifer</taxon>
    </lineage>
</organism>
<keyword evidence="2 5" id="KW-0812">Transmembrane</keyword>
<keyword evidence="8" id="KW-1185">Reference proteome</keyword>
<evidence type="ECO:0000259" key="6">
    <source>
        <dbReference type="Pfam" id="PF04357"/>
    </source>
</evidence>
<evidence type="ECO:0000256" key="3">
    <source>
        <dbReference type="ARBA" id="ARBA00022989"/>
    </source>
</evidence>
<dbReference type="Pfam" id="PF04357">
    <property type="entry name" value="TamB"/>
    <property type="match status" value="1"/>
</dbReference>
<gene>
    <name evidence="7" type="ORF">FDY93_06085</name>
</gene>
<feature type="domain" description="Translocation and assembly module TamB C-terminal" evidence="6">
    <location>
        <begin position="1001"/>
        <end position="1345"/>
    </location>
</feature>
<evidence type="ECO:0000313" key="8">
    <source>
        <dbReference type="Proteomes" id="UP000306791"/>
    </source>
</evidence>